<accession>A0A8K0MN91</accession>
<reference evidence="1" key="1">
    <citation type="submission" date="2020-03" db="EMBL/GenBank/DDBJ databases">
        <title>A high-quality chromosome-level genome assembly of a woody plant with both climbing and erect habits, Rhamnella rubrinervis.</title>
        <authorList>
            <person name="Lu Z."/>
            <person name="Yang Y."/>
            <person name="Zhu X."/>
            <person name="Sun Y."/>
        </authorList>
    </citation>
    <scope>NUCLEOTIDE SEQUENCE</scope>
    <source>
        <strain evidence="1">BYM</strain>
        <tissue evidence="1">Leaf</tissue>
    </source>
</reference>
<evidence type="ECO:0000313" key="1">
    <source>
        <dbReference type="EMBL" id="KAF3452194.1"/>
    </source>
</evidence>
<organism evidence="1 2">
    <name type="scientific">Rhamnella rubrinervis</name>
    <dbReference type="NCBI Taxonomy" id="2594499"/>
    <lineage>
        <taxon>Eukaryota</taxon>
        <taxon>Viridiplantae</taxon>
        <taxon>Streptophyta</taxon>
        <taxon>Embryophyta</taxon>
        <taxon>Tracheophyta</taxon>
        <taxon>Spermatophyta</taxon>
        <taxon>Magnoliopsida</taxon>
        <taxon>eudicotyledons</taxon>
        <taxon>Gunneridae</taxon>
        <taxon>Pentapetalae</taxon>
        <taxon>rosids</taxon>
        <taxon>fabids</taxon>
        <taxon>Rosales</taxon>
        <taxon>Rhamnaceae</taxon>
        <taxon>rhamnoid group</taxon>
        <taxon>Rhamneae</taxon>
        <taxon>Rhamnella</taxon>
    </lineage>
</organism>
<dbReference type="AlphaFoldDB" id="A0A8K0MN91"/>
<proteinExistence type="predicted"/>
<comment type="caution">
    <text evidence="1">The sequence shown here is derived from an EMBL/GenBank/DDBJ whole genome shotgun (WGS) entry which is preliminary data.</text>
</comment>
<sequence>MDVLLLGQTQYPWLEKRLDKAHITATSPEDQGHVETEIPDALPLSHSLEFFLFKERGGRARFAHPVVRSKRRSDPESSLMPSRDYCVGLISGVVNSFDGRSAYFTWKRDLLRRSRLKTERCSPDSGEAHSVMECMEAERVSQIDFLFDQNLTFLRSKESDWLLESFP</sequence>
<dbReference type="EMBL" id="VOIH02000003">
    <property type="protein sequence ID" value="KAF3452194.1"/>
    <property type="molecule type" value="Genomic_DNA"/>
</dbReference>
<dbReference type="Proteomes" id="UP000796880">
    <property type="component" value="Unassembled WGS sequence"/>
</dbReference>
<name>A0A8K0MN91_9ROSA</name>
<gene>
    <name evidence="1" type="ORF">FNV43_RR08292</name>
</gene>
<protein>
    <submittedName>
        <fullName evidence="1">Uncharacterized protein</fullName>
    </submittedName>
</protein>
<evidence type="ECO:0000313" key="2">
    <source>
        <dbReference type="Proteomes" id="UP000796880"/>
    </source>
</evidence>
<keyword evidence="2" id="KW-1185">Reference proteome</keyword>